<dbReference type="InterPro" id="IPR016055">
    <property type="entry name" value="A-D-PHexomutase_a/b/a-I/II/III"/>
</dbReference>
<evidence type="ECO:0000259" key="7">
    <source>
        <dbReference type="Pfam" id="PF02878"/>
    </source>
</evidence>
<dbReference type="Pfam" id="PF02878">
    <property type="entry name" value="PGM_PMM_I"/>
    <property type="match status" value="1"/>
</dbReference>
<comment type="similarity">
    <text evidence="2">Belongs to the phosphohexose mutase family.</text>
</comment>
<dbReference type="Gene3D" id="2.160.10.10">
    <property type="entry name" value="Hexapeptide repeat proteins"/>
    <property type="match status" value="1"/>
</dbReference>
<evidence type="ECO:0000256" key="5">
    <source>
        <dbReference type="ARBA" id="ARBA00022917"/>
    </source>
</evidence>
<evidence type="ECO:0000256" key="2">
    <source>
        <dbReference type="ARBA" id="ARBA00010231"/>
    </source>
</evidence>
<dbReference type="CDD" id="cd04181">
    <property type="entry name" value="NTP_transferase"/>
    <property type="match status" value="1"/>
</dbReference>
<dbReference type="SUPFAM" id="SSF51161">
    <property type="entry name" value="Trimeric LpxA-like enzymes"/>
    <property type="match status" value="1"/>
</dbReference>
<feature type="domain" description="Nucleotidyl transferase" evidence="6">
    <location>
        <begin position="5"/>
        <end position="235"/>
    </location>
</feature>
<keyword evidence="3" id="KW-0963">Cytoplasm</keyword>
<dbReference type="SUPFAM" id="SSF53448">
    <property type="entry name" value="Nucleotide-diphospho-sugar transferases"/>
    <property type="match status" value="1"/>
</dbReference>
<accession>A0ABT1NEF6</accession>
<dbReference type="Proteomes" id="UP001651880">
    <property type="component" value="Unassembled WGS sequence"/>
</dbReference>
<dbReference type="EMBL" id="JAJEKE010000001">
    <property type="protein sequence ID" value="MCQ1528226.1"/>
    <property type="molecule type" value="Genomic_DNA"/>
</dbReference>
<evidence type="ECO:0000256" key="4">
    <source>
        <dbReference type="ARBA" id="ARBA00022540"/>
    </source>
</evidence>
<dbReference type="GO" id="GO:0016740">
    <property type="term" value="F:transferase activity"/>
    <property type="evidence" value="ECO:0007669"/>
    <property type="project" value="UniProtKB-KW"/>
</dbReference>
<dbReference type="PANTHER" id="PTHR22572">
    <property type="entry name" value="SUGAR-1-PHOSPHATE GUANYL TRANSFERASE"/>
    <property type="match status" value="1"/>
</dbReference>
<organism evidence="9 10">
    <name type="scientific">Lutispora saccharofermentans</name>
    <dbReference type="NCBI Taxonomy" id="3024236"/>
    <lineage>
        <taxon>Bacteria</taxon>
        <taxon>Bacillati</taxon>
        <taxon>Bacillota</taxon>
        <taxon>Clostridia</taxon>
        <taxon>Lutisporales</taxon>
        <taxon>Lutisporaceae</taxon>
        <taxon>Lutispora</taxon>
    </lineage>
</organism>
<comment type="subcellular location">
    <subcellularLocation>
        <location evidence="1">Cytoplasm</location>
        <location evidence="1">Cytosol</location>
    </subcellularLocation>
</comment>
<dbReference type="Gene3D" id="3.30.310.50">
    <property type="entry name" value="Alpha-D-phosphohexomutase, C-terminal domain"/>
    <property type="match status" value="1"/>
</dbReference>
<dbReference type="RefSeq" id="WP_255225719.1">
    <property type="nucleotide sequence ID" value="NZ_JAJEKE010000001.1"/>
</dbReference>
<dbReference type="InterPro" id="IPR056764">
    <property type="entry name" value="LbH_EIF2B3/5"/>
</dbReference>
<feature type="domain" description="EIF2B subunit epsilon/gamma LbH" evidence="8">
    <location>
        <begin position="251"/>
        <end position="352"/>
    </location>
</feature>
<keyword evidence="10" id="KW-1185">Reference proteome</keyword>
<evidence type="ECO:0000259" key="8">
    <source>
        <dbReference type="Pfam" id="PF25084"/>
    </source>
</evidence>
<name>A0ABT1NEF6_9FIRM</name>
<dbReference type="Gene3D" id="3.90.550.10">
    <property type="entry name" value="Spore Coat Polysaccharide Biosynthesis Protein SpsA, Chain A"/>
    <property type="match status" value="1"/>
</dbReference>
<keyword evidence="9" id="KW-0808">Transferase</keyword>
<keyword evidence="5" id="KW-0648">Protein biosynthesis</keyword>
<comment type="caution">
    <text evidence="9">The sequence shown here is derived from an EMBL/GenBank/DDBJ whole genome shotgun (WGS) entry which is preliminary data.</text>
</comment>
<dbReference type="InterPro" id="IPR036900">
    <property type="entry name" value="A-D-PHexomutase_C_sf"/>
</dbReference>
<dbReference type="InterPro" id="IPR011004">
    <property type="entry name" value="Trimer_LpxA-like_sf"/>
</dbReference>
<dbReference type="InterPro" id="IPR005835">
    <property type="entry name" value="NTP_transferase_dom"/>
</dbReference>
<dbReference type="Pfam" id="PF25084">
    <property type="entry name" value="LbH_EIF2B"/>
    <property type="match status" value="1"/>
</dbReference>
<dbReference type="InterPro" id="IPR029044">
    <property type="entry name" value="Nucleotide-diphossugar_trans"/>
</dbReference>
<proteinExistence type="inferred from homology"/>
<evidence type="ECO:0000259" key="6">
    <source>
        <dbReference type="Pfam" id="PF00483"/>
    </source>
</evidence>
<feature type="domain" description="Alpha-D-phosphohexomutase alpha/beta/alpha" evidence="7">
    <location>
        <begin position="385"/>
        <end position="514"/>
    </location>
</feature>
<protein>
    <submittedName>
        <fullName evidence="9">NTP transferase domain-containing protein</fullName>
    </submittedName>
</protein>
<evidence type="ECO:0000313" key="9">
    <source>
        <dbReference type="EMBL" id="MCQ1528226.1"/>
    </source>
</evidence>
<dbReference type="Gene3D" id="3.40.120.10">
    <property type="entry name" value="Alpha-D-Glucose-1,6-Bisphosphate, subunit A, domain 3"/>
    <property type="match status" value="2"/>
</dbReference>
<evidence type="ECO:0000313" key="10">
    <source>
        <dbReference type="Proteomes" id="UP001651880"/>
    </source>
</evidence>
<reference evidence="9 10" key="1">
    <citation type="submission" date="2021-10" db="EMBL/GenBank/DDBJ databases">
        <title>Lutispora strain m25 sp. nov., a thermophilic, non-spore-forming bacterium isolated from a lab-scale methanogenic bioreactor digesting anaerobic sludge.</title>
        <authorList>
            <person name="El Houari A."/>
            <person name="Mcdonald J."/>
        </authorList>
    </citation>
    <scope>NUCLEOTIDE SEQUENCE [LARGE SCALE GENOMIC DNA]</scope>
    <source>
        <strain evidence="10">m25</strain>
    </source>
</reference>
<dbReference type="Pfam" id="PF00483">
    <property type="entry name" value="NTP_transferase"/>
    <property type="match status" value="1"/>
</dbReference>
<keyword evidence="4" id="KW-0396">Initiation factor</keyword>
<evidence type="ECO:0000256" key="3">
    <source>
        <dbReference type="ARBA" id="ARBA00022490"/>
    </source>
</evidence>
<sequence length="821" mass="91658">MIDIKAVIMAGGKGTRLRPLTCGIPKPMVPIFDKPAMEYTIKLLKKNGIESIGVTVAYLPQVIMDYFNDGADYGVKLRYFIEDAPLGTGGSVRNTGDFLENTFIVMSGDALTDLNLHEALEFHKNKKSKATLVLKREAVPIEYGVIITDGDGSIVRFLEKPSWGEVFSDTVNTGIYILEPEVLEYYKPGVNFDFSKDLFPKLLRDKVPIYGYITEDYWCDIGDLSSYRQVHFDILDKKAKVDLDAVESPQGIWLSSGINISSSVRLASPAYIGRDVAIEDNALVDSYSVISQNCRIGSKSRVKRSVVWKSVDIGENCGISGGVICSGSSIKNNVKIFENSVTGENSIILENCIIKPDVRIWPGKKIYENTIVNHNIIWGTKATKNIFGSRGVSGILNQEISPEFCSSLGSAFAAAIGKNATLVVGSDNSTQSYIAKSSFAAGVLSLGGQTILLDNSIAPMSRFGVNYHRANGGVHIHTSKAKPYKTYIEFFDENGINIGRSKERGVENLLNQDDYDRCKAEDVKTIMRMENFQEIFIRQGVNLIQNIDEIRRRNYKIILASQSESASTIAYKYLQNLGCSVSLVWGDADNIKEPGIYKHMARLILRKKADLGVIIHENGENLMLIDKTGRVIKDEEYLLLAELIAIKGYNAENLVFPHAFPRAAEKIAEFNGARIFRTSSSTAEIMRKMVELQSPSVQFVLNHNSIWTLGYLLEYMNRENIGVAELMDEIPEYYYLKKEISCDWKDKGRIIREIAFGSNLEDIELIEGVKINDSRGWALLLPDGEKPLFNIYTEGYTEEMARELSADLSEKIAELLKNQRG</sequence>
<dbReference type="InterPro" id="IPR005844">
    <property type="entry name" value="A-D-PHexomutase_a/b/a-I"/>
</dbReference>
<dbReference type="SUPFAM" id="SSF55957">
    <property type="entry name" value="Phosphoglucomutase, C-terminal domain"/>
    <property type="match status" value="1"/>
</dbReference>
<dbReference type="SUPFAM" id="SSF53738">
    <property type="entry name" value="Phosphoglucomutase, first 3 domains"/>
    <property type="match status" value="1"/>
</dbReference>
<gene>
    <name evidence="9" type="ORF">LJD61_01505</name>
</gene>
<evidence type="ECO:0000256" key="1">
    <source>
        <dbReference type="ARBA" id="ARBA00004514"/>
    </source>
</evidence>
<dbReference type="InterPro" id="IPR050486">
    <property type="entry name" value="Mannose-1P_guanyltransferase"/>
</dbReference>